<protein>
    <recommendedName>
        <fullName evidence="4">DNA-directed RNA polymerase III subunit RPC4</fullName>
    </recommendedName>
</protein>
<dbReference type="GO" id="GO:0003677">
    <property type="term" value="F:DNA binding"/>
    <property type="evidence" value="ECO:0007669"/>
    <property type="project" value="InterPro"/>
</dbReference>
<reference evidence="2" key="2">
    <citation type="submission" date="2025-09" db="UniProtKB">
        <authorList>
            <consortium name="Ensembl"/>
        </authorList>
    </citation>
    <scope>IDENTIFICATION</scope>
</reference>
<feature type="region of interest" description="Disordered" evidence="1">
    <location>
        <begin position="214"/>
        <end position="241"/>
    </location>
</feature>
<accession>A0A8C4ZMB5</accession>
<reference evidence="2" key="1">
    <citation type="submission" date="2025-08" db="UniProtKB">
        <authorList>
            <consortium name="Ensembl"/>
        </authorList>
    </citation>
    <scope>IDENTIFICATION</scope>
</reference>
<dbReference type="GO" id="GO:0042797">
    <property type="term" value="P:tRNA transcription by RNA polymerase III"/>
    <property type="evidence" value="ECO:0007669"/>
    <property type="project" value="TreeGrafter"/>
</dbReference>
<name>A0A8C4ZMB5_GADMO</name>
<dbReference type="Pfam" id="PF05132">
    <property type="entry name" value="RNA_pol_Rpc4"/>
    <property type="match status" value="1"/>
</dbReference>
<dbReference type="InterPro" id="IPR007811">
    <property type="entry name" value="RPC4"/>
</dbReference>
<dbReference type="GO" id="GO:0005666">
    <property type="term" value="C:RNA polymerase III complex"/>
    <property type="evidence" value="ECO:0007669"/>
    <property type="project" value="InterPro"/>
</dbReference>
<evidence type="ECO:0000313" key="3">
    <source>
        <dbReference type="Proteomes" id="UP000694546"/>
    </source>
</evidence>
<gene>
    <name evidence="2" type="primary">zgc:171971</name>
</gene>
<dbReference type="OMA" id="DWVHLFQ"/>
<evidence type="ECO:0008006" key="4">
    <source>
        <dbReference type="Google" id="ProtNLM"/>
    </source>
</evidence>
<dbReference type="AlphaFoldDB" id="A0A8C4ZMB5"/>
<dbReference type="PANTHER" id="PTHR13408">
    <property type="entry name" value="DNA-DIRECTED RNA POLYMERASE III"/>
    <property type="match status" value="1"/>
</dbReference>
<dbReference type="Ensembl" id="ENSGMOT00000017391.2">
    <property type="protein sequence ID" value="ENSGMOP00000016967.2"/>
    <property type="gene ID" value="ENSGMOG00000015819.2"/>
</dbReference>
<feature type="region of interest" description="Disordered" evidence="1">
    <location>
        <begin position="272"/>
        <end position="313"/>
    </location>
</feature>
<proteinExistence type="predicted"/>
<feature type="region of interest" description="Disordered" evidence="1">
    <location>
        <begin position="1"/>
        <end position="165"/>
    </location>
</feature>
<dbReference type="Proteomes" id="UP000694546">
    <property type="component" value="Chromosome 18"/>
</dbReference>
<feature type="compositionally biased region" description="Basic and acidic residues" evidence="1">
    <location>
        <begin position="75"/>
        <end position="102"/>
    </location>
</feature>
<feature type="compositionally biased region" description="Gly residues" evidence="1">
    <location>
        <begin position="14"/>
        <end position="26"/>
    </location>
</feature>
<evidence type="ECO:0000313" key="2">
    <source>
        <dbReference type="Ensembl" id="ENSGMOP00000016967.2"/>
    </source>
</evidence>
<evidence type="ECO:0000256" key="1">
    <source>
        <dbReference type="SAM" id="MobiDB-lite"/>
    </source>
</evidence>
<dbReference type="PANTHER" id="PTHR13408:SF1">
    <property type="entry name" value="ZGC:171971"/>
    <property type="match status" value="1"/>
</dbReference>
<sequence>MSDIGDVESAPGTSGCGSRTGLGFALGRGHPGRLTGLSSPVPPGRLTSLKSRDLTLGGLKKPKKIFEPNVKAVRKSKDELQDESKEVPKKERRKRDEKQRESRGRRRERPQTIQSHSIFEQGPADTMRKIAWRGTPDLGEAAASPLGKAVKKERRESEPDEDEMLFKLQRDDFIDDPDLRNDARLRPVQLPLYQTHTNFQKTETPMVTSTTFKKDTSMGESPVLGTGAGCDPSRRGSQMRAAELPGHAAPTLGKLFHELSLSGKEELFFIQLPDCMPGPPSASQGEADPAGHATAPEKTPSRRAAQPPPPKVPLRERQAVLSDFSEGMLGKLLVRRSGRVQLKLGDNIMDVSEGAAFSFLQQLVSVRLSGGRTGDMAVLGNVERKLVFSPDFQTLLQEAPANPTSGQR</sequence>
<organism evidence="2 3">
    <name type="scientific">Gadus morhua</name>
    <name type="common">Atlantic cod</name>
    <dbReference type="NCBI Taxonomy" id="8049"/>
    <lineage>
        <taxon>Eukaryota</taxon>
        <taxon>Metazoa</taxon>
        <taxon>Chordata</taxon>
        <taxon>Craniata</taxon>
        <taxon>Vertebrata</taxon>
        <taxon>Euteleostomi</taxon>
        <taxon>Actinopterygii</taxon>
        <taxon>Neopterygii</taxon>
        <taxon>Teleostei</taxon>
        <taxon>Neoteleostei</taxon>
        <taxon>Acanthomorphata</taxon>
        <taxon>Zeiogadaria</taxon>
        <taxon>Gadariae</taxon>
        <taxon>Gadiformes</taxon>
        <taxon>Gadoidei</taxon>
        <taxon>Gadidae</taxon>
        <taxon>Gadus</taxon>
    </lineage>
</organism>
<dbReference type="GeneTree" id="ENSGT00390000013948"/>
<keyword evidence="3" id="KW-1185">Reference proteome</keyword>